<feature type="chain" id="PRO_5043910130" evidence="2">
    <location>
        <begin position="19"/>
        <end position="210"/>
    </location>
</feature>
<accession>A0AAV4VF66</accession>
<keyword evidence="2" id="KW-0732">Signal</keyword>
<name>A0AAV4VF66_CAEEX</name>
<feature type="signal peptide" evidence="2">
    <location>
        <begin position="1"/>
        <end position="18"/>
    </location>
</feature>
<evidence type="ECO:0000256" key="2">
    <source>
        <dbReference type="SAM" id="SignalP"/>
    </source>
</evidence>
<protein>
    <submittedName>
        <fullName evidence="3">Uncharacterized protein</fullName>
    </submittedName>
</protein>
<dbReference type="AlphaFoldDB" id="A0AAV4VF66"/>
<feature type="region of interest" description="Disordered" evidence="1">
    <location>
        <begin position="145"/>
        <end position="170"/>
    </location>
</feature>
<evidence type="ECO:0000313" key="3">
    <source>
        <dbReference type="EMBL" id="GIY68649.1"/>
    </source>
</evidence>
<evidence type="ECO:0000256" key="1">
    <source>
        <dbReference type="SAM" id="MobiDB-lite"/>
    </source>
</evidence>
<reference evidence="3 4" key="1">
    <citation type="submission" date="2021-06" db="EMBL/GenBank/DDBJ databases">
        <title>Caerostris extrusa draft genome.</title>
        <authorList>
            <person name="Kono N."/>
            <person name="Arakawa K."/>
        </authorList>
    </citation>
    <scope>NUCLEOTIDE SEQUENCE [LARGE SCALE GENOMIC DNA]</scope>
</reference>
<gene>
    <name evidence="3" type="ORF">CEXT_288431</name>
</gene>
<evidence type="ECO:0000313" key="4">
    <source>
        <dbReference type="Proteomes" id="UP001054945"/>
    </source>
</evidence>
<keyword evidence="4" id="KW-1185">Reference proteome</keyword>
<comment type="caution">
    <text evidence="3">The sequence shown here is derived from an EMBL/GenBank/DDBJ whole genome shotgun (WGS) entry which is preliminary data.</text>
</comment>
<organism evidence="3 4">
    <name type="scientific">Caerostris extrusa</name>
    <name type="common">Bark spider</name>
    <name type="synonym">Caerostris bankana</name>
    <dbReference type="NCBI Taxonomy" id="172846"/>
    <lineage>
        <taxon>Eukaryota</taxon>
        <taxon>Metazoa</taxon>
        <taxon>Ecdysozoa</taxon>
        <taxon>Arthropoda</taxon>
        <taxon>Chelicerata</taxon>
        <taxon>Arachnida</taxon>
        <taxon>Araneae</taxon>
        <taxon>Araneomorphae</taxon>
        <taxon>Entelegynae</taxon>
        <taxon>Araneoidea</taxon>
        <taxon>Araneidae</taxon>
        <taxon>Caerostris</taxon>
    </lineage>
</organism>
<sequence>MQNLFHSLLLLFSQGGLPSDRLRRKGSERIIFERRPAHCPWHFPDLQLDFNAIRNLLLNNAEQLHQVKFWKKRKKKDNNDKKESMQAKLQYSPYSIVHPCQQESTSKQTTYPAQQQLEIPEALIHNQAMCYWTNTSPQRIHITGLRTKKKKKGNDTESGGSRTKEIGWKGRLERRRSGDIRLQREKLPAVLFVSATARKKWVNIFHISRG</sequence>
<dbReference type="Proteomes" id="UP001054945">
    <property type="component" value="Unassembled WGS sequence"/>
</dbReference>
<proteinExistence type="predicted"/>
<dbReference type="EMBL" id="BPLR01014416">
    <property type="protein sequence ID" value="GIY68649.1"/>
    <property type="molecule type" value="Genomic_DNA"/>
</dbReference>